<evidence type="ECO:0000256" key="1">
    <source>
        <dbReference type="SAM" id="SignalP"/>
    </source>
</evidence>
<gene>
    <name evidence="2" type="ORF">H9816_07545</name>
</gene>
<keyword evidence="1" id="KW-0732">Signal</keyword>
<feature type="chain" id="PRO_5038963468" description="Carboxypeptidase regulatory-like domain-containing protein" evidence="1">
    <location>
        <begin position="22"/>
        <end position="237"/>
    </location>
</feature>
<comment type="caution">
    <text evidence="2">The sequence shown here is derived from an EMBL/GenBank/DDBJ whole genome shotgun (WGS) entry which is preliminary data.</text>
</comment>
<dbReference type="EMBL" id="DXCC01000029">
    <property type="protein sequence ID" value="HIZ15743.1"/>
    <property type="molecule type" value="Genomic_DNA"/>
</dbReference>
<dbReference type="Proteomes" id="UP000824014">
    <property type="component" value="Unassembled WGS sequence"/>
</dbReference>
<feature type="signal peptide" evidence="1">
    <location>
        <begin position="1"/>
        <end position="21"/>
    </location>
</feature>
<proteinExistence type="predicted"/>
<evidence type="ECO:0000313" key="3">
    <source>
        <dbReference type="Proteomes" id="UP000824014"/>
    </source>
</evidence>
<reference evidence="2" key="2">
    <citation type="submission" date="2021-04" db="EMBL/GenBank/DDBJ databases">
        <authorList>
            <person name="Gilroy R."/>
        </authorList>
    </citation>
    <scope>NUCLEOTIDE SEQUENCE</scope>
    <source>
        <strain evidence="2">ChiHjej11B10-19426</strain>
    </source>
</reference>
<accession>A0A9D2DF26</accession>
<evidence type="ECO:0008006" key="4">
    <source>
        <dbReference type="Google" id="ProtNLM"/>
    </source>
</evidence>
<dbReference type="AlphaFoldDB" id="A0A9D2DF26"/>
<organism evidence="2 3">
    <name type="scientific">Candidatus Tidjanibacter faecipullorum</name>
    <dbReference type="NCBI Taxonomy" id="2838766"/>
    <lineage>
        <taxon>Bacteria</taxon>
        <taxon>Pseudomonadati</taxon>
        <taxon>Bacteroidota</taxon>
        <taxon>Bacteroidia</taxon>
        <taxon>Bacteroidales</taxon>
        <taxon>Rikenellaceae</taxon>
        <taxon>Tidjanibacter</taxon>
    </lineage>
</organism>
<sequence length="237" mass="25340">MNRKILCVIAFALCGVMTAFAGKPQWIAEVVFEKGTLHGVPFATLELTDDATGELAYVAMTDQGGWYDLGNVETGKVYRMVGSAAGYETLSKKIKPEPIAIPGNAWLGVALVADPAAEVDIPVTRWSPNELKPAEQTLEALIASVPGIVYEEGFLSDVDEGSVAFMVGGNVTTMRTFETLRDQFASFHVTYVAYYDLRAVPGSAYAGVLSVGLAEVDDASATLPQEAVGESTGWDFR</sequence>
<dbReference type="SUPFAM" id="SSF49478">
    <property type="entry name" value="Cna protein B-type domain"/>
    <property type="match status" value="1"/>
</dbReference>
<protein>
    <recommendedName>
        <fullName evidence="4">Carboxypeptidase regulatory-like domain-containing protein</fullName>
    </recommendedName>
</protein>
<reference evidence="2" key="1">
    <citation type="journal article" date="2021" name="PeerJ">
        <title>Extensive microbial diversity within the chicken gut microbiome revealed by metagenomics and culture.</title>
        <authorList>
            <person name="Gilroy R."/>
            <person name="Ravi A."/>
            <person name="Getino M."/>
            <person name="Pursley I."/>
            <person name="Horton D.L."/>
            <person name="Alikhan N.F."/>
            <person name="Baker D."/>
            <person name="Gharbi K."/>
            <person name="Hall N."/>
            <person name="Watson M."/>
            <person name="Adriaenssens E.M."/>
            <person name="Foster-Nyarko E."/>
            <person name="Jarju S."/>
            <person name="Secka A."/>
            <person name="Antonio M."/>
            <person name="Oren A."/>
            <person name="Chaudhuri R.R."/>
            <person name="La Ragione R."/>
            <person name="Hildebrand F."/>
            <person name="Pallen M.J."/>
        </authorList>
    </citation>
    <scope>NUCLEOTIDE SEQUENCE</scope>
    <source>
        <strain evidence="2">ChiHjej11B10-19426</strain>
    </source>
</reference>
<evidence type="ECO:0000313" key="2">
    <source>
        <dbReference type="EMBL" id="HIZ15743.1"/>
    </source>
</evidence>
<name>A0A9D2DF26_9BACT</name>